<dbReference type="SUPFAM" id="SSF50729">
    <property type="entry name" value="PH domain-like"/>
    <property type="match status" value="1"/>
</dbReference>
<feature type="region of interest" description="Disordered" evidence="4">
    <location>
        <begin position="291"/>
        <end position="380"/>
    </location>
</feature>
<dbReference type="CDD" id="cd06793">
    <property type="entry name" value="PDZ2_APBA1_3-like"/>
    <property type="match status" value="1"/>
</dbReference>
<feature type="compositionally biased region" description="Acidic residues" evidence="4">
    <location>
        <begin position="335"/>
        <end position="356"/>
    </location>
</feature>
<feature type="region of interest" description="Disordered" evidence="4">
    <location>
        <begin position="188"/>
        <end position="272"/>
    </location>
</feature>
<dbReference type="Pfam" id="PF00640">
    <property type="entry name" value="PID"/>
    <property type="match status" value="1"/>
</dbReference>
<dbReference type="GO" id="GO:0007268">
    <property type="term" value="P:chemical synaptic transmission"/>
    <property type="evidence" value="ECO:0007669"/>
    <property type="project" value="TreeGrafter"/>
</dbReference>
<evidence type="ECO:0000259" key="5">
    <source>
        <dbReference type="PROSITE" id="PS01179"/>
    </source>
</evidence>
<organism evidence="7 8">
    <name type="scientific">Dicentrarchus labrax</name>
    <name type="common">European seabass</name>
    <name type="synonym">Morone labrax</name>
    <dbReference type="NCBI Taxonomy" id="13489"/>
    <lineage>
        <taxon>Eukaryota</taxon>
        <taxon>Metazoa</taxon>
        <taxon>Chordata</taxon>
        <taxon>Craniata</taxon>
        <taxon>Vertebrata</taxon>
        <taxon>Euteleostomi</taxon>
        <taxon>Actinopterygii</taxon>
        <taxon>Neopterygii</taxon>
        <taxon>Teleostei</taxon>
        <taxon>Neoteleostei</taxon>
        <taxon>Acanthomorphata</taxon>
        <taxon>Eupercaria</taxon>
        <taxon>Moronidae</taxon>
        <taxon>Dicentrarchus</taxon>
    </lineage>
</organism>
<feature type="region of interest" description="Disordered" evidence="4">
    <location>
        <begin position="1"/>
        <end position="166"/>
    </location>
</feature>
<dbReference type="Gene3D" id="2.30.42.10">
    <property type="match status" value="2"/>
</dbReference>
<dbReference type="FunFam" id="2.30.42.10:FF:000007">
    <property type="entry name" value="Amyloid beta A4 protein-binding family A member"/>
    <property type="match status" value="1"/>
</dbReference>
<dbReference type="FunFam" id="2.30.29.30:FF:000044">
    <property type="entry name" value="amyloid beta A4 precursor protein-binding family A member 1"/>
    <property type="match status" value="1"/>
</dbReference>
<dbReference type="Proteomes" id="UP000694389">
    <property type="component" value="Unassembled WGS sequence"/>
</dbReference>
<feature type="compositionally biased region" description="Basic and acidic residues" evidence="4">
    <location>
        <begin position="53"/>
        <end position="62"/>
    </location>
</feature>
<dbReference type="SMART" id="SM00228">
    <property type="entry name" value="PDZ"/>
    <property type="match status" value="2"/>
</dbReference>
<dbReference type="SMART" id="SM00462">
    <property type="entry name" value="PTB"/>
    <property type="match status" value="1"/>
</dbReference>
<keyword evidence="1" id="KW-0813">Transport</keyword>
<protein>
    <submittedName>
        <fullName evidence="7">Amyloid beta (A4) precursor protein-binding, family A, member 2b</fullName>
    </submittedName>
</protein>
<evidence type="ECO:0000256" key="3">
    <source>
        <dbReference type="ARBA" id="ARBA00022737"/>
    </source>
</evidence>
<name>A0A8C4HMS5_DICLA</name>
<dbReference type="InterPro" id="IPR051230">
    <property type="entry name" value="APP-Binding"/>
</dbReference>
<evidence type="ECO:0000259" key="6">
    <source>
        <dbReference type="PROSITE" id="PS50106"/>
    </source>
</evidence>
<dbReference type="PANTHER" id="PTHR12345:SF12">
    <property type="entry name" value="AMYLOID-BETA A4 PRECURSOR PROTEIN-BINDING FAMILY A MEMBER 2"/>
    <property type="match status" value="1"/>
</dbReference>
<dbReference type="Ensembl" id="ENSDLAT00005047505.2">
    <property type="protein sequence ID" value="ENSDLAP00005044505.2"/>
    <property type="gene ID" value="ENSDLAG00005019585.2"/>
</dbReference>
<dbReference type="FunFam" id="2.30.42.10:FF:000017">
    <property type="entry name" value="Amyloid beta A4 protein-binding family A member 1"/>
    <property type="match status" value="1"/>
</dbReference>
<dbReference type="GO" id="GO:0043197">
    <property type="term" value="C:dendritic spine"/>
    <property type="evidence" value="ECO:0007669"/>
    <property type="project" value="TreeGrafter"/>
</dbReference>
<dbReference type="GO" id="GO:0001540">
    <property type="term" value="F:amyloid-beta binding"/>
    <property type="evidence" value="ECO:0007669"/>
    <property type="project" value="TreeGrafter"/>
</dbReference>
<keyword evidence="8" id="KW-1185">Reference proteome</keyword>
<reference evidence="7" key="1">
    <citation type="submission" date="2025-08" db="UniProtKB">
        <authorList>
            <consortium name="Ensembl"/>
        </authorList>
    </citation>
    <scope>IDENTIFICATION</scope>
</reference>
<sequence>MACKPPIMAHRKRPGTSGGNSMAAPGPASCPTPHPTESCDLKALPARQRPVRYPKESHDPKPLPRSCKTQYSSPKTQDVSRKHPEVDVNPEVEVKQYSNQSDADLEDQRPATPSTPEHEHDQDDHDRADFRGGADSLDDDSSSDYINNTSDDEEDYDDGLAEEDEGVTYYIRYCPEDDSYLEGMDCSSQGDCNHSHSHSQGDCTGTMQPGGAHTDECQEVREEEWVEDEEGEGAVREEWREEEEEVREEWREGHDEAREEWREEGQVRQEQWVGRERHRVEEWVEGEGEVRCEVVEQDPDEQIYNGRPEPILDHHHHHHLHHQPSMQGTLHTREEEEEAESEEYCPNEEEDEEGEEEDRHGRAYTGDYYAPEDNGNSVRVSPYRSRKVLVVEGETGEEAEEDIDQIVAEIKMSMSMGSLSSGTDQSPEELVHDPAPSDYPHPKPEAAPYPPAHHRHDSRPKSLNLPSMHHNNPDLQRGIKAHARSPEDRQRWTQEQVSNGAEQPRKQQRSDLNVPLENNNVPEPTKKVASFPSFVDVPGPCEPEDLIDGIIFAANYLGSTQLLSERNPSKNIRMMQAQEAVSRVKSADGDAQTLTEVDLFISTQRIKVLNADSQETMMDNALRTISYIADIGNIVVLMARRRMPRTASQDCIETTPGAPEAKKQYKMICHVFESEDAQLIAQSIGQAFSVAYQEFLRANGINPEDLSQKEYSDIINTQEMYNDDLIHFSNSENCKELQLEKSKGEILGVVIVESGWGSILPTVILANMMNGGPAARSGKLSIGDQIMSINNTSLVGLPLATCQGIIKGLKNQVQVKMNIVSCPPVTTVLIKRPDLKYQLGFSVQNGIICSLMRGGIAERGGVRVGHRIIEINGQSVVATAHEKIVQALSNSVGEIHMKTMPAAMFRLLTGQETPMYI</sequence>
<feature type="domain" description="PDZ" evidence="6">
    <location>
        <begin position="827"/>
        <end position="903"/>
    </location>
</feature>
<dbReference type="CDD" id="cd01208">
    <property type="entry name" value="PTB_X11"/>
    <property type="match status" value="1"/>
</dbReference>
<evidence type="ECO:0000256" key="1">
    <source>
        <dbReference type="ARBA" id="ARBA00022448"/>
    </source>
</evidence>
<gene>
    <name evidence="7" type="primary">apba2b</name>
</gene>
<feature type="compositionally biased region" description="Polar residues" evidence="4">
    <location>
        <begin position="188"/>
        <end position="207"/>
    </location>
</feature>
<dbReference type="InterPro" id="IPR011993">
    <property type="entry name" value="PH-like_dom_sf"/>
</dbReference>
<dbReference type="GeneTree" id="ENSGT00940000158943"/>
<feature type="region of interest" description="Disordered" evidence="4">
    <location>
        <begin position="414"/>
        <end position="527"/>
    </location>
</feature>
<evidence type="ECO:0000256" key="4">
    <source>
        <dbReference type="SAM" id="MobiDB-lite"/>
    </source>
</evidence>
<keyword evidence="3" id="KW-0677">Repeat</keyword>
<dbReference type="CDD" id="cd06720">
    <property type="entry name" value="PDZ1_APBA1_3-like"/>
    <property type="match status" value="1"/>
</dbReference>
<dbReference type="AlphaFoldDB" id="A0A8C4HMS5"/>
<feature type="compositionally biased region" description="Acidic residues" evidence="4">
    <location>
        <begin position="150"/>
        <end position="166"/>
    </location>
</feature>
<dbReference type="SUPFAM" id="SSF50156">
    <property type="entry name" value="PDZ domain-like"/>
    <property type="match status" value="2"/>
</dbReference>
<evidence type="ECO:0000256" key="2">
    <source>
        <dbReference type="ARBA" id="ARBA00022553"/>
    </source>
</evidence>
<feature type="compositionally biased region" description="Low complexity" evidence="4">
    <location>
        <begin position="512"/>
        <end position="523"/>
    </location>
</feature>
<dbReference type="GO" id="GO:0005737">
    <property type="term" value="C:cytoplasm"/>
    <property type="evidence" value="ECO:0007669"/>
    <property type="project" value="TreeGrafter"/>
</dbReference>
<reference evidence="7" key="2">
    <citation type="submission" date="2025-09" db="UniProtKB">
        <authorList>
            <consortium name="Ensembl"/>
        </authorList>
    </citation>
    <scope>IDENTIFICATION</scope>
</reference>
<feature type="compositionally biased region" description="Basic and acidic residues" evidence="4">
    <location>
        <begin position="116"/>
        <end position="132"/>
    </location>
</feature>
<feature type="compositionally biased region" description="Polar residues" evidence="4">
    <location>
        <begin position="67"/>
        <end position="77"/>
    </location>
</feature>
<dbReference type="PROSITE" id="PS50106">
    <property type="entry name" value="PDZ"/>
    <property type="match status" value="2"/>
</dbReference>
<feature type="domain" description="PDZ" evidence="6">
    <location>
        <begin position="736"/>
        <end position="821"/>
    </location>
</feature>
<accession>A0A8C4HMS5</accession>
<dbReference type="PANTHER" id="PTHR12345">
    <property type="entry name" value="SYNTENIN RELATED"/>
    <property type="match status" value="1"/>
</dbReference>
<dbReference type="PROSITE" id="PS01179">
    <property type="entry name" value="PID"/>
    <property type="match status" value="1"/>
</dbReference>
<proteinExistence type="predicted"/>
<feature type="domain" description="PID" evidence="5">
    <location>
        <begin position="548"/>
        <end position="723"/>
    </location>
</feature>
<feature type="compositionally biased region" description="Acidic residues" evidence="4">
    <location>
        <begin position="221"/>
        <end position="232"/>
    </location>
</feature>
<dbReference type="InterPro" id="IPR001478">
    <property type="entry name" value="PDZ"/>
</dbReference>
<dbReference type="InterPro" id="IPR006020">
    <property type="entry name" value="PTB/PI_dom"/>
</dbReference>
<feature type="compositionally biased region" description="Basic and acidic residues" evidence="4">
    <location>
        <begin position="248"/>
        <end position="272"/>
    </location>
</feature>
<evidence type="ECO:0000313" key="8">
    <source>
        <dbReference type="Proteomes" id="UP000694389"/>
    </source>
</evidence>
<evidence type="ECO:0000313" key="7">
    <source>
        <dbReference type="Ensembl" id="ENSDLAP00005044505.2"/>
    </source>
</evidence>
<dbReference type="GO" id="GO:0005886">
    <property type="term" value="C:plasma membrane"/>
    <property type="evidence" value="ECO:0007669"/>
    <property type="project" value="TreeGrafter"/>
</dbReference>
<dbReference type="InterPro" id="IPR036034">
    <property type="entry name" value="PDZ_sf"/>
</dbReference>
<dbReference type="Gene3D" id="2.30.29.30">
    <property type="entry name" value="Pleckstrin-homology domain (PH domain)/Phosphotyrosine-binding domain (PTB)"/>
    <property type="match status" value="1"/>
</dbReference>
<keyword evidence="2" id="KW-0597">Phosphoprotein</keyword>
<dbReference type="Pfam" id="PF00595">
    <property type="entry name" value="PDZ"/>
    <property type="match status" value="2"/>
</dbReference>